<dbReference type="RefSeq" id="XP_013778600.1">
    <property type="nucleotide sequence ID" value="XM_013923146.2"/>
</dbReference>
<dbReference type="PANTHER" id="PTHR13440:SF7">
    <property type="entry name" value="BLOC-1 RELATED COMPLEX SUBUNIT 6"/>
    <property type="match status" value="1"/>
</dbReference>
<dbReference type="InterPro" id="IPR046465">
    <property type="entry name" value="BORCS6_C"/>
</dbReference>
<feature type="compositionally biased region" description="Polar residues" evidence="1">
    <location>
        <begin position="1"/>
        <end position="33"/>
    </location>
</feature>
<keyword evidence="3" id="KW-1185">Reference proteome</keyword>
<dbReference type="Proteomes" id="UP000694941">
    <property type="component" value="Unplaced"/>
</dbReference>
<evidence type="ECO:0000313" key="4">
    <source>
        <dbReference type="RefSeq" id="XP_013778600.1"/>
    </source>
</evidence>
<gene>
    <name evidence="4 5 6" type="primary">LOC106463151</name>
</gene>
<evidence type="ECO:0000313" key="5">
    <source>
        <dbReference type="RefSeq" id="XP_022246284.1"/>
    </source>
</evidence>
<evidence type="ECO:0000313" key="3">
    <source>
        <dbReference type="Proteomes" id="UP000694941"/>
    </source>
</evidence>
<proteinExistence type="predicted"/>
<evidence type="ECO:0000256" key="1">
    <source>
        <dbReference type="SAM" id="MobiDB-lite"/>
    </source>
</evidence>
<reference evidence="4 5" key="1">
    <citation type="submission" date="2025-05" db="UniProtKB">
        <authorList>
            <consortium name="RefSeq"/>
        </authorList>
    </citation>
    <scope>IDENTIFICATION</scope>
    <source>
        <tissue evidence="4 5">Muscle</tissue>
    </source>
</reference>
<dbReference type="PANTHER" id="PTHR13440">
    <property type="entry name" value="BLOC-1 RELATED COMPLEX SUBUNIT 6"/>
    <property type="match status" value="1"/>
</dbReference>
<evidence type="ECO:0000313" key="6">
    <source>
        <dbReference type="RefSeq" id="XP_022246286.1"/>
    </source>
</evidence>
<dbReference type="RefSeq" id="XP_022246284.1">
    <property type="nucleotide sequence ID" value="XM_022390576.1"/>
</dbReference>
<accession>A0ABM1BBE1</accession>
<name>A0ABM1BBE1_LIMPO</name>
<protein>
    <submittedName>
        <fullName evidence="4 5">BLOC-1-related complex subunit 6-like</fullName>
    </submittedName>
</protein>
<dbReference type="InterPro" id="IPR019314">
    <property type="entry name" value="BORCS6"/>
</dbReference>
<dbReference type="RefSeq" id="XP_022246286.1">
    <property type="nucleotide sequence ID" value="XM_022390578.1"/>
</dbReference>
<feature type="region of interest" description="Disordered" evidence="1">
    <location>
        <begin position="1"/>
        <end position="38"/>
    </location>
</feature>
<feature type="domain" description="BLOC-1-related complex subunit 6 C-terminal helix" evidence="2">
    <location>
        <begin position="249"/>
        <end position="348"/>
    </location>
</feature>
<sequence>MACNSEETLQNQNTNVLNPHKQTANSLTSSPSNVKAAFSSPLDRQINDYLDQEDNEEFPEVMTGSYGEISFDQELTCDTTKIVAGLDHDTPVSGIGKLGFVTKDQHVSENNFAATRSRPTSLILESTQLPIVHMENADIYENKHIGDEDQEYDRVNRSQQTSEAQILSFEDSPSISSEEFVSSYGHRRTGSDTSGLSELQGMLTFDGDMVSFVADDLQEKIRLSSPNSRRGSRSSTPSLYRQALTPQVPLLDPGALADLEMQAHKVASCLDNMLENLSGTLHSISSLTVDCMENYEKAVCKTCDAVDSNTKAMYQLMAKCEELSNSMKPVYKMSEEIKEIKRVIDCFENIVERKS</sequence>
<evidence type="ECO:0000259" key="2">
    <source>
        <dbReference type="Pfam" id="PF10157"/>
    </source>
</evidence>
<organism evidence="3 4">
    <name type="scientific">Limulus polyphemus</name>
    <name type="common">Atlantic horseshoe crab</name>
    <dbReference type="NCBI Taxonomy" id="6850"/>
    <lineage>
        <taxon>Eukaryota</taxon>
        <taxon>Metazoa</taxon>
        <taxon>Ecdysozoa</taxon>
        <taxon>Arthropoda</taxon>
        <taxon>Chelicerata</taxon>
        <taxon>Merostomata</taxon>
        <taxon>Xiphosura</taxon>
        <taxon>Limulidae</taxon>
        <taxon>Limulus</taxon>
    </lineage>
</organism>
<dbReference type="Pfam" id="PF10157">
    <property type="entry name" value="BORCS6"/>
    <property type="match status" value="1"/>
</dbReference>
<dbReference type="GeneID" id="106463151"/>